<gene>
    <name evidence="1" type="ORF">QFC21_000782</name>
</gene>
<dbReference type="Proteomes" id="UP001227268">
    <property type="component" value="Unassembled WGS sequence"/>
</dbReference>
<dbReference type="EMBL" id="JASBWT010000002">
    <property type="protein sequence ID" value="KAJ9107332.1"/>
    <property type="molecule type" value="Genomic_DNA"/>
</dbReference>
<organism evidence="1 2">
    <name type="scientific">Naganishia friedmannii</name>
    <dbReference type="NCBI Taxonomy" id="89922"/>
    <lineage>
        <taxon>Eukaryota</taxon>
        <taxon>Fungi</taxon>
        <taxon>Dikarya</taxon>
        <taxon>Basidiomycota</taxon>
        <taxon>Agaricomycotina</taxon>
        <taxon>Tremellomycetes</taxon>
        <taxon>Filobasidiales</taxon>
        <taxon>Filobasidiaceae</taxon>
        <taxon>Naganishia</taxon>
    </lineage>
</organism>
<proteinExistence type="predicted"/>
<comment type="caution">
    <text evidence="1">The sequence shown here is derived from an EMBL/GenBank/DDBJ whole genome shotgun (WGS) entry which is preliminary data.</text>
</comment>
<reference evidence="1" key="1">
    <citation type="submission" date="2023-04" db="EMBL/GenBank/DDBJ databases">
        <title>Draft Genome sequencing of Naganishia species isolated from polar environments using Oxford Nanopore Technology.</title>
        <authorList>
            <person name="Leo P."/>
            <person name="Venkateswaran K."/>
        </authorList>
    </citation>
    <scope>NUCLEOTIDE SEQUENCE</scope>
    <source>
        <strain evidence="1">MNA-CCFEE 5423</strain>
    </source>
</reference>
<keyword evidence="2" id="KW-1185">Reference proteome</keyword>
<protein>
    <submittedName>
        <fullName evidence="1">Uncharacterized protein</fullName>
    </submittedName>
</protein>
<sequence>MVIARASSLRIPLQQPRFLAYRVMSSLSSQFRVEHEIAAKGFASGTNDHYDRARPSYPAPAVKYIQSKITPSTQAAGSGLNLVELGSGTGIFSRLLLSPPDRDATAFASANNSPAGGKQYPEWPIESLYCVEPSEGMREAWNKGIDKLIRENGKADPRKGQDGKDKEVVTLNGGFADLSELKERRKAKGLPAEGWADAVVAAQAWHWAHPKYEEALREIATILKPGGKLVFIWNNEDRDPPYPQDYRNYELTLENDTPQQRRGYWEAMFNTPAYKELFNTDLGGGKGERKWFEWKMIVNDQAMLDRAFSKSYVTYRPEAEKEQIRKDLTRFLNKWDGQEWADKDVRMAHHERSWLQA</sequence>
<evidence type="ECO:0000313" key="2">
    <source>
        <dbReference type="Proteomes" id="UP001227268"/>
    </source>
</evidence>
<accession>A0ACC2W6Q9</accession>
<evidence type="ECO:0000313" key="1">
    <source>
        <dbReference type="EMBL" id="KAJ9107332.1"/>
    </source>
</evidence>
<name>A0ACC2W6Q9_9TREE</name>